<dbReference type="SUPFAM" id="SSF160443">
    <property type="entry name" value="SMR domain-like"/>
    <property type="match status" value="1"/>
</dbReference>
<accession>D5EE67</accession>
<dbReference type="NCBIfam" id="TIGR01069">
    <property type="entry name" value="mutS2"/>
    <property type="match status" value="1"/>
</dbReference>
<dbReference type="EMBL" id="CP001997">
    <property type="protein sequence ID" value="ADE56849.1"/>
    <property type="molecule type" value="Genomic_DNA"/>
</dbReference>
<keyword evidence="4 7" id="KW-0067">ATP-binding</keyword>
<dbReference type="SMART" id="SM00534">
    <property type="entry name" value="MUTSac"/>
    <property type="match status" value="1"/>
</dbReference>
<dbReference type="SMART" id="SM00463">
    <property type="entry name" value="SMR"/>
    <property type="match status" value="1"/>
</dbReference>
<feature type="coiled-coil region" evidence="8">
    <location>
        <begin position="503"/>
        <end position="624"/>
    </location>
</feature>
<feature type="binding site" evidence="7">
    <location>
        <begin position="333"/>
        <end position="340"/>
    </location>
    <ligand>
        <name>ATP</name>
        <dbReference type="ChEBI" id="CHEBI:30616"/>
    </ligand>
</feature>
<dbReference type="InterPro" id="IPR007696">
    <property type="entry name" value="DNA_mismatch_repair_MutS_core"/>
</dbReference>
<sequence>MKVRKEVWNLLEIDKILSIFAKSLRSDLGLSVLTAITPCETIDTLRNRQNLLIAYRDYVDRYGDFPWNQNVSSVAEEIHAARKTALLTGQELVAVRMLLLLATRIKDVLNQVKDEFAPFAGVLKKIRDFKYEIESLAVLDEDGNLFDSATPTLLRIRKSEEAVRQSIRLRAQALFANSRINNMLQERLLTFRQNRFTVLVRQEFASRFPGTFIDRSGSGNSVYMEPRSLAELNSRLVLLIQDEEEEKRRILSELTQMILGREKAIVDAEGVLGQIDILYALTDVMGKYGWTLPELSKKPFFVFYDLLHPLLGEKGIPLTIECGRSFHVLVVTGPNTGGKTVALKTVGMGIILAWCGFPLPAKEGTVVGNLDNVFADIGDEQSIEQNLSTFSAHLKNIIHILSEATRSSLVLLDELGAGTDPQEGAALGIALIDTLREKKSITLATTHHNPIKSYALTTPHVETASMEFNVETLAPTYHLLMGIPGRSNAIYIAERYGMPSEVLQKARATLKEQEISMEEVIADLHERKALLNHEWEKMEEQRQKADLLSKEYSEKMKALEEQREKIIAKAEQQAATVLASAEEESRRMIRDLDEAARSVVQRNLHGKRENIREKRKELEQKEEKRFIKKMKDEKRNLEIGDAVSIAGTSITGTILALKGNKAEVQAGAARMDVPLISLTPTSKKVRDALPESPAMSATKPQGVPLSLMIRGMTVDEAMPLVEQYLDRAMRAGYLSVEIIHGRGEGILRREVHQFCAHLSYVESYRLGGPGEGGHGVTIVTFKK</sequence>
<dbReference type="GO" id="GO:0016887">
    <property type="term" value="F:ATP hydrolysis activity"/>
    <property type="evidence" value="ECO:0007669"/>
    <property type="project" value="InterPro"/>
</dbReference>
<dbReference type="EC" id="3.1.-.-" evidence="7"/>
<reference evidence="10 11" key="1">
    <citation type="journal article" date="2010" name="Stand. Genomic Sci.">
        <title>Complete genome sequence of Aminobacterium colombiense type strain (ALA-1).</title>
        <authorList>
            <person name="Chertkov O."/>
            <person name="Sikorski J."/>
            <person name="Brambilla E."/>
            <person name="Lapidus A."/>
            <person name="Copeland A."/>
            <person name="Glavina Del Rio T."/>
            <person name="Nolan M."/>
            <person name="Lucas S."/>
            <person name="Tice H."/>
            <person name="Cheng J.F."/>
            <person name="Han C."/>
            <person name="Detter J.C."/>
            <person name="Bruce D."/>
            <person name="Tapia R."/>
            <person name="Goodwin L."/>
            <person name="Pitluck S."/>
            <person name="Liolios K."/>
            <person name="Ivanova N."/>
            <person name="Mavromatis K."/>
            <person name="Ovchinnikova G."/>
            <person name="Pati A."/>
            <person name="Chen A."/>
            <person name="Palaniappan K."/>
            <person name="Land M."/>
            <person name="Hauser L."/>
            <person name="Chang Y.J."/>
            <person name="Jeffries C.D."/>
            <person name="Spring S."/>
            <person name="Rohde M."/>
            <person name="Goker M."/>
            <person name="Bristow J."/>
            <person name="Eisen J.A."/>
            <person name="Markowitz V."/>
            <person name="Hugenholtz P."/>
            <person name="Kyrpides N.C."/>
            <person name="Klenk H.P."/>
        </authorList>
    </citation>
    <scope>NUCLEOTIDE SEQUENCE [LARGE SCALE GENOMIC DNA]</scope>
    <source>
        <strain evidence="11">DSM 12261 / ALA-1</strain>
    </source>
</reference>
<dbReference type="GO" id="GO:0006298">
    <property type="term" value="P:mismatch repair"/>
    <property type="evidence" value="ECO:0007669"/>
    <property type="project" value="InterPro"/>
</dbReference>
<comment type="similarity">
    <text evidence="7">Belongs to the DNA mismatch repair MutS family. MutS2 subfamily.</text>
</comment>
<name>D5EE67_AMICL</name>
<comment type="subunit">
    <text evidence="7">Homodimer. Binds to stalled ribosomes, contacting rRNA.</text>
</comment>
<dbReference type="STRING" id="572547.Amico_0714"/>
<dbReference type="GO" id="GO:0045910">
    <property type="term" value="P:negative regulation of DNA recombination"/>
    <property type="evidence" value="ECO:0007669"/>
    <property type="project" value="InterPro"/>
</dbReference>
<evidence type="ECO:0000256" key="1">
    <source>
        <dbReference type="ARBA" id="ARBA00022730"/>
    </source>
</evidence>
<keyword evidence="11" id="KW-1185">Reference proteome</keyword>
<dbReference type="InterPro" id="IPR036063">
    <property type="entry name" value="Smr_dom_sf"/>
</dbReference>
<dbReference type="AlphaFoldDB" id="D5EE67"/>
<dbReference type="eggNOG" id="COG1193">
    <property type="taxonomic scope" value="Bacteria"/>
</dbReference>
<keyword evidence="5 7" id="KW-0694">RNA-binding</keyword>
<organism evidence="10 11">
    <name type="scientific">Aminobacterium colombiense (strain DSM 12261 / ALA-1)</name>
    <dbReference type="NCBI Taxonomy" id="572547"/>
    <lineage>
        <taxon>Bacteria</taxon>
        <taxon>Thermotogati</taxon>
        <taxon>Synergistota</taxon>
        <taxon>Synergistia</taxon>
        <taxon>Synergistales</taxon>
        <taxon>Aminobacteriaceae</taxon>
        <taxon>Aminobacterium</taxon>
    </lineage>
</organism>
<dbReference type="GO" id="GO:0043023">
    <property type="term" value="F:ribosomal large subunit binding"/>
    <property type="evidence" value="ECO:0007669"/>
    <property type="project" value="UniProtKB-UniRule"/>
</dbReference>
<keyword evidence="7" id="KW-0540">Nuclease</keyword>
<dbReference type="InterPro" id="IPR045076">
    <property type="entry name" value="MutS"/>
</dbReference>
<comment type="function">
    <text evidence="7">Endonuclease that is involved in the suppression of homologous recombination and thus may have a key role in the control of bacterial genetic diversity.</text>
</comment>
<feature type="domain" description="Smr" evidence="9">
    <location>
        <begin position="710"/>
        <end position="782"/>
    </location>
</feature>
<dbReference type="GO" id="GO:0030983">
    <property type="term" value="F:mismatched DNA binding"/>
    <property type="evidence" value="ECO:0007669"/>
    <property type="project" value="InterPro"/>
</dbReference>
<keyword evidence="1 7" id="KW-0699">rRNA-binding</keyword>
<dbReference type="GO" id="GO:0004519">
    <property type="term" value="F:endonuclease activity"/>
    <property type="evidence" value="ECO:0007669"/>
    <property type="project" value="UniProtKB-UniRule"/>
</dbReference>
<dbReference type="FunFam" id="3.40.50.300:FF:000830">
    <property type="entry name" value="Endonuclease MutS2"/>
    <property type="match status" value="1"/>
</dbReference>
<dbReference type="PANTHER" id="PTHR48466">
    <property type="entry name" value="OS10G0509000 PROTEIN-RELATED"/>
    <property type="match status" value="1"/>
</dbReference>
<keyword evidence="7" id="KW-0255">Endonuclease</keyword>
<evidence type="ECO:0000256" key="4">
    <source>
        <dbReference type="ARBA" id="ARBA00022840"/>
    </source>
</evidence>
<dbReference type="InterPro" id="IPR002625">
    <property type="entry name" value="Smr_dom"/>
</dbReference>
<evidence type="ECO:0000259" key="9">
    <source>
        <dbReference type="PROSITE" id="PS50828"/>
    </source>
</evidence>
<dbReference type="InterPro" id="IPR046893">
    <property type="entry name" value="MSSS"/>
</dbReference>
<evidence type="ECO:0000256" key="5">
    <source>
        <dbReference type="ARBA" id="ARBA00022884"/>
    </source>
</evidence>
<dbReference type="GO" id="GO:0140664">
    <property type="term" value="F:ATP-dependent DNA damage sensor activity"/>
    <property type="evidence" value="ECO:0007669"/>
    <property type="project" value="InterPro"/>
</dbReference>
<dbReference type="KEGG" id="aco:Amico_0714"/>
<dbReference type="CDD" id="cd06503">
    <property type="entry name" value="ATP-synt_Fo_b"/>
    <property type="match status" value="1"/>
</dbReference>
<dbReference type="PROSITE" id="PS00486">
    <property type="entry name" value="DNA_MISMATCH_REPAIR_2"/>
    <property type="match status" value="1"/>
</dbReference>
<protein>
    <recommendedName>
        <fullName evidence="7">Endonuclease MutS2</fullName>
        <ecNumber evidence="7">3.1.-.-</ecNumber>
    </recommendedName>
    <alternativeName>
        <fullName evidence="7">Ribosome-associated protein quality control-upstream factor</fullName>
        <shortName evidence="7">RQC-upstream factor</shortName>
        <shortName evidence="7">RqcU</shortName>
        <ecNumber evidence="7">3.6.4.-</ecNumber>
    </alternativeName>
</protein>
<dbReference type="Gene3D" id="3.40.50.300">
    <property type="entry name" value="P-loop containing nucleotide triphosphate hydrolases"/>
    <property type="match status" value="1"/>
</dbReference>
<dbReference type="HOGENOM" id="CLU_011252_2_1_0"/>
<keyword evidence="6 7" id="KW-0238">DNA-binding</keyword>
<dbReference type="SUPFAM" id="SSF48334">
    <property type="entry name" value="DNA repair protein MutS, domain III"/>
    <property type="match status" value="1"/>
</dbReference>
<keyword evidence="8" id="KW-0175">Coiled coil</keyword>
<keyword evidence="3 7" id="KW-0378">Hydrolase</keyword>
<evidence type="ECO:0000256" key="7">
    <source>
        <dbReference type="HAMAP-Rule" id="MF_00092"/>
    </source>
</evidence>
<dbReference type="PIRSF" id="PIRSF005814">
    <property type="entry name" value="MutS_YshD"/>
    <property type="match status" value="1"/>
</dbReference>
<dbReference type="HAMAP" id="MF_00092">
    <property type="entry name" value="MutS2"/>
    <property type="match status" value="1"/>
</dbReference>
<comment type="function">
    <text evidence="7">Acts as a ribosome collision sensor, splitting the ribosome into its 2 subunits. Detects stalled/collided 70S ribosomes which it binds and splits by an ATP-hydrolysis driven conformational change. Acts upstream of the ribosome quality control system (RQC), a ribosome-associated complex that mediates the extraction of incompletely synthesized nascent chains from stalled ribosomes and their subsequent degradation. Probably generates substrates for RQC.</text>
</comment>
<proteinExistence type="inferred from homology"/>
<dbReference type="InterPro" id="IPR027417">
    <property type="entry name" value="P-loop_NTPase"/>
</dbReference>
<evidence type="ECO:0000256" key="2">
    <source>
        <dbReference type="ARBA" id="ARBA00022741"/>
    </source>
</evidence>
<dbReference type="InterPro" id="IPR000432">
    <property type="entry name" value="DNA_mismatch_repair_MutS_C"/>
</dbReference>
<keyword evidence="2 7" id="KW-0547">Nucleotide-binding</keyword>
<dbReference type="SUPFAM" id="SSF52540">
    <property type="entry name" value="P-loop containing nucleoside triphosphate hydrolases"/>
    <property type="match status" value="1"/>
</dbReference>
<dbReference type="GO" id="GO:0072344">
    <property type="term" value="P:rescue of stalled ribosome"/>
    <property type="evidence" value="ECO:0007669"/>
    <property type="project" value="UniProtKB-UniRule"/>
</dbReference>
<dbReference type="RefSeq" id="WP_013048115.1">
    <property type="nucleotide sequence ID" value="NC_014011.1"/>
</dbReference>
<dbReference type="GO" id="GO:0005524">
    <property type="term" value="F:ATP binding"/>
    <property type="evidence" value="ECO:0007669"/>
    <property type="project" value="UniProtKB-UniRule"/>
</dbReference>
<dbReference type="PANTHER" id="PTHR48466:SF2">
    <property type="entry name" value="OS10G0509000 PROTEIN"/>
    <property type="match status" value="1"/>
</dbReference>
<dbReference type="SMART" id="SM00533">
    <property type="entry name" value="MUTSd"/>
    <property type="match status" value="1"/>
</dbReference>
<evidence type="ECO:0000256" key="6">
    <source>
        <dbReference type="ARBA" id="ARBA00023125"/>
    </source>
</evidence>
<dbReference type="InterPro" id="IPR036187">
    <property type="entry name" value="DNA_mismatch_repair_MutS_sf"/>
</dbReference>
<dbReference type="Pfam" id="PF00488">
    <property type="entry name" value="MutS_V"/>
    <property type="match status" value="1"/>
</dbReference>
<dbReference type="Pfam" id="PF01713">
    <property type="entry name" value="Smr"/>
    <property type="match status" value="1"/>
</dbReference>
<evidence type="ECO:0000313" key="11">
    <source>
        <dbReference type="Proteomes" id="UP000002366"/>
    </source>
</evidence>
<dbReference type="Proteomes" id="UP000002366">
    <property type="component" value="Chromosome"/>
</dbReference>
<evidence type="ECO:0000313" key="10">
    <source>
        <dbReference type="EMBL" id="ADE56849.1"/>
    </source>
</evidence>
<dbReference type="PROSITE" id="PS50828">
    <property type="entry name" value="SMR"/>
    <property type="match status" value="1"/>
</dbReference>
<dbReference type="InterPro" id="IPR005747">
    <property type="entry name" value="MutS2"/>
</dbReference>
<dbReference type="EC" id="3.6.4.-" evidence="7"/>
<dbReference type="GO" id="GO:0019843">
    <property type="term" value="F:rRNA binding"/>
    <property type="evidence" value="ECO:0007669"/>
    <property type="project" value="UniProtKB-UniRule"/>
</dbReference>
<dbReference type="Pfam" id="PF20297">
    <property type="entry name" value="MSSS"/>
    <property type="match status" value="1"/>
</dbReference>
<gene>
    <name evidence="7" type="primary">mutS2</name>
    <name evidence="7" type="synonym">rqcU</name>
    <name evidence="10" type="ordered locus">Amico_0714</name>
</gene>
<dbReference type="Gene3D" id="3.30.1370.110">
    <property type="match status" value="1"/>
</dbReference>
<evidence type="ECO:0000256" key="3">
    <source>
        <dbReference type="ARBA" id="ARBA00022801"/>
    </source>
</evidence>
<evidence type="ECO:0000256" key="8">
    <source>
        <dbReference type="SAM" id="Coils"/>
    </source>
</evidence>